<protein>
    <recommendedName>
        <fullName evidence="7">Urease accessory protein UreF</fullName>
    </recommendedName>
</protein>
<evidence type="ECO:0008006" key="7">
    <source>
        <dbReference type="Google" id="ProtNLM"/>
    </source>
</evidence>
<feature type="compositionally biased region" description="Basic and acidic residues" evidence="4">
    <location>
        <begin position="49"/>
        <end position="72"/>
    </location>
</feature>
<dbReference type="Pfam" id="PF01730">
    <property type="entry name" value="UreF"/>
    <property type="match status" value="1"/>
</dbReference>
<proteinExistence type="inferred from homology"/>
<name>A0AA38X8Q8_9EURO</name>
<dbReference type="EMBL" id="JAPDRK010000009">
    <property type="protein sequence ID" value="KAJ9608941.1"/>
    <property type="molecule type" value="Genomic_DNA"/>
</dbReference>
<dbReference type="InterPro" id="IPR002639">
    <property type="entry name" value="UreF"/>
</dbReference>
<dbReference type="InterPro" id="IPR038277">
    <property type="entry name" value="UreF_sf"/>
</dbReference>
<comment type="similarity">
    <text evidence="3">Belongs to the UreF family.</text>
</comment>
<evidence type="ECO:0000256" key="2">
    <source>
        <dbReference type="ARBA" id="ARBA00023186"/>
    </source>
</evidence>
<evidence type="ECO:0000256" key="3">
    <source>
        <dbReference type="ARBA" id="ARBA00046339"/>
    </source>
</evidence>
<organism evidence="5 6">
    <name type="scientific">Cladophialophora chaetospira</name>
    <dbReference type="NCBI Taxonomy" id="386627"/>
    <lineage>
        <taxon>Eukaryota</taxon>
        <taxon>Fungi</taxon>
        <taxon>Dikarya</taxon>
        <taxon>Ascomycota</taxon>
        <taxon>Pezizomycotina</taxon>
        <taxon>Eurotiomycetes</taxon>
        <taxon>Chaetothyriomycetidae</taxon>
        <taxon>Chaetothyriales</taxon>
        <taxon>Herpotrichiellaceae</taxon>
        <taxon>Cladophialophora</taxon>
    </lineage>
</organism>
<accession>A0AA38X8Q8</accession>
<evidence type="ECO:0000256" key="4">
    <source>
        <dbReference type="SAM" id="MobiDB-lite"/>
    </source>
</evidence>
<dbReference type="PANTHER" id="PTHR33620">
    <property type="entry name" value="UREASE ACCESSORY PROTEIN F"/>
    <property type="match status" value="1"/>
</dbReference>
<dbReference type="GO" id="GO:0016151">
    <property type="term" value="F:nickel cation binding"/>
    <property type="evidence" value="ECO:0007669"/>
    <property type="project" value="InterPro"/>
</dbReference>
<dbReference type="AlphaFoldDB" id="A0AA38X8Q8"/>
<dbReference type="Gene3D" id="1.10.4190.10">
    <property type="entry name" value="Urease accessory protein UreF"/>
    <property type="match status" value="1"/>
</dbReference>
<evidence type="ECO:0000313" key="6">
    <source>
        <dbReference type="Proteomes" id="UP001172673"/>
    </source>
</evidence>
<evidence type="ECO:0000313" key="5">
    <source>
        <dbReference type="EMBL" id="KAJ9608941.1"/>
    </source>
</evidence>
<dbReference type="Proteomes" id="UP001172673">
    <property type="component" value="Unassembled WGS sequence"/>
</dbReference>
<reference evidence="5" key="1">
    <citation type="submission" date="2022-10" db="EMBL/GenBank/DDBJ databases">
        <title>Culturing micro-colonial fungi from biological soil crusts in the Mojave desert and describing Neophaeococcomyces mojavensis, and introducing the new genera and species Taxawa tesnikishii.</title>
        <authorList>
            <person name="Kurbessoian T."/>
            <person name="Stajich J.E."/>
        </authorList>
    </citation>
    <scope>NUCLEOTIDE SEQUENCE</scope>
    <source>
        <strain evidence="5">TK_41</strain>
    </source>
</reference>
<comment type="caution">
    <text evidence="5">The sequence shown here is derived from an EMBL/GenBank/DDBJ whole genome shotgun (WGS) entry which is preliminary data.</text>
</comment>
<sequence length="333" mass="36109">MSDHVEVAALRARLIEVEKELLTTKAQLGSKEGSYSKENATSLGNEDEEHIKGSDAEDRSAPSSIDHGKDDAEPINNSLDTSIHNLMLLSDSALPLGSFAYSSGLESFLAHHKASGAKETNLSLFHKFLKLSIQSVAYTNIPYALAAFRNPTLLAELDNDLDASTPCTVARRASIAQGRALLSVWEKAFSGTAKQRHKEHDIGEVATATLDLFSRDLKISSLSSPPSGIPVLNGHLAPLWGVVCLCLGLSLADSAYLFLLNHSKAVVSAAVRASVMGPYMAQTVLASKDLQDLIRGCLKKVWWLETEEAGQVVPMLDLWVGRHELLYSRIFNS</sequence>
<evidence type="ECO:0000256" key="1">
    <source>
        <dbReference type="ARBA" id="ARBA00022988"/>
    </source>
</evidence>
<keyword evidence="1" id="KW-0996">Nickel insertion</keyword>
<feature type="region of interest" description="Disordered" evidence="4">
    <location>
        <begin position="26"/>
        <end position="76"/>
    </location>
</feature>
<keyword evidence="2" id="KW-0143">Chaperone</keyword>
<keyword evidence="6" id="KW-1185">Reference proteome</keyword>
<dbReference type="PANTHER" id="PTHR33620:SF1">
    <property type="entry name" value="UREASE ACCESSORY PROTEIN F"/>
    <property type="match status" value="1"/>
</dbReference>
<gene>
    <name evidence="5" type="ORF">H2200_006712</name>
</gene>